<dbReference type="EMBL" id="MU863909">
    <property type="protein sequence ID" value="KAK4201310.1"/>
    <property type="molecule type" value="Genomic_DNA"/>
</dbReference>
<proteinExistence type="predicted"/>
<sequence length="58" mass="6422">MADIYRCVHLVIITANSPGDTLGFLTTRELTDVVRLPLPQISSPSPVDTTAIDWREIL</sequence>
<comment type="caution">
    <text evidence="1">The sequence shown here is derived from an EMBL/GenBank/DDBJ whole genome shotgun (WGS) entry which is preliminary data.</text>
</comment>
<protein>
    <submittedName>
        <fullName evidence="1">Uncharacterized protein</fullName>
    </submittedName>
</protein>
<evidence type="ECO:0000313" key="2">
    <source>
        <dbReference type="Proteomes" id="UP001303160"/>
    </source>
</evidence>
<evidence type="ECO:0000313" key="1">
    <source>
        <dbReference type="EMBL" id="KAK4201310.1"/>
    </source>
</evidence>
<reference evidence="1" key="1">
    <citation type="journal article" date="2023" name="Mol. Phylogenet. Evol.">
        <title>Genome-scale phylogeny and comparative genomics of the fungal order Sordariales.</title>
        <authorList>
            <person name="Hensen N."/>
            <person name="Bonometti L."/>
            <person name="Westerberg I."/>
            <person name="Brannstrom I.O."/>
            <person name="Guillou S."/>
            <person name="Cros-Aarteil S."/>
            <person name="Calhoun S."/>
            <person name="Haridas S."/>
            <person name="Kuo A."/>
            <person name="Mondo S."/>
            <person name="Pangilinan J."/>
            <person name="Riley R."/>
            <person name="LaButti K."/>
            <person name="Andreopoulos B."/>
            <person name="Lipzen A."/>
            <person name="Chen C."/>
            <person name="Yan M."/>
            <person name="Daum C."/>
            <person name="Ng V."/>
            <person name="Clum A."/>
            <person name="Steindorff A."/>
            <person name="Ohm R.A."/>
            <person name="Martin F."/>
            <person name="Silar P."/>
            <person name="Natvig D.O."/>
            <person name="Lalanne C."/>
            <person name="Gautier V."/>
            <person name="Ament-Velasquez S.L."/>
            <person name="Kruys A."/>
            <person name="Hutchinson M.I."/>
            <person name="Powell A.J."/>
            <person name="Barry K."/>
            <person name="Miller A.N."/>
            <person name="Grigoriev I.V."/>
            <person name="Debuchy R."/>
            <person name="Gladieux P."/>
            <person name="Hiltunen Thoren M."/>
            <person name="Johannesson H."/>
        </authorList>
    </citation>
    <scope>NUCLEOTIDE SEQUENCE</scope>
    <source>
        <strain evidence="1">CBS 315.58</strain>
    </source>
</reference>
<name>A0AAN7AXW2_9PEZI</name>
<keyword evidence="2" id="KW-1185">Reference proteome</keyword>
<dbReference type="AlphaFoldDB" id="A0AAN7AXW2"/>
<gene>
    <name evidence="1" type="ORF">QBC40DRAFT_278586</name>
</gene>
<accession>A0AAN7AXW2</accession>
<dbReference type="Proteomes" id="UP001303160">
    <property type="component" value="Unassembled WGS sequence"/>
</dbReference>
<reference evidence="1" key="2">
    <citation type="submission" date="2023-05" db="EMBL/GenBank/DDBJ databases">
        <authorList>
            <consortium name="Lawrence Berkeley National Laboratory"/>
            <person name="Steindorff A."/>
            <person name="Hensen N."/>
            <person name="Bonometti L."/>
            <person name="Westerberg I."/>
            <person name="Brannstrom I.O."/>
            <person name="Guillou S."/>
            <person name="Cros-Aarteil S."/>
            <person name="Calhoun S."/>
            <person name="Haridas S."/>
            <person name="Kuo A."/>
            <person name="Mondo S."/>
            <person name="Pangilinan J."/>
            <person name="Riley R."/>
            <person name="Labutti K."/>
            <person name="Andreopoulos B."/>
            <person name="Lipzen A."/>
            <person name="Chen C."/>
            <person name="Yanf M."/>
            <person name="Daum C."/>
            <person name="Ng V."/>
            <person name="Clum A."/>
            <person name="Ohm R."/>
            <person name="Martin F."/>
            <person name="Silar P."/>
            <person name="Natvig D."/>
            <person name="Lalanne C."/>
            <person name="Gautier V."/>
            <person name="Ament-Velasquez S.L."/>
            <person name="Kruys A."/>
            <person name="Hutchinson M.I."/>
            <person name="Powell A.J."/>
            <person name="Barry K."/>
            <person name="Miller A.N."/>
            <person name="Grigoriev I.V."/>
            <person name="Debuchy R."/>
            <person name="Gladieux P."/>
            <person name="Thoren M.H."/>
            <person name="Johannesson H."/>
        </authorList>
    </citation>
    <scope>NUCLEOTIDE SEQUENCE</scope>
    <source>
        <strain evidence="1">CBS 315.58</strain>
    </source>
</reference>
<organism evidence="1 2">
    <name type="scientific">Triangularia verruculosa</name>
    <dbReference type="NCBI Taxonomy" id="2587418"/>
    <lineage>
        <taxon>Eukaryota</taxon>
        <taxon>Fungi</taxon>
        <taxon>Dikarya</taxon>
        <taxon>Ascomycota</taxon>
        <taxon>Pezizomycotina</taxon>
        <taxon>Sordariomycetes</taxon>
        <taxon>Sordariomycetidae</taxon>
        <taxon>Sordariales</taxon>
        <taxon>Podosporaceae</taxon>
        <taxon>Triangularia</taxon>
    </lineage>
</organism>